<protein>
    <submittedName>
        <fullName evidence="2">Uncharacterized protein</fullName>
    </submittedName>
</protein>
<evidence type="ECO:0000313" key="3">
    <source>
        <dbReference type="Proteomes" id="UP001501752"/>
    </source>
</evidence>
<sequence length="351" mass="37022">MAVFGCGECGARLTAAVSEVALPAHAALRGGHDLLPPLLEPGSYAVDPRPYGPPWQQWEDLGAERAAERGLFAPLWGISDGPTGTVVLAPGDVGGVVLVPQWCGEGCLGVGGADRPNLACAECGLPVGSRIDDCGQWQAVRLDPRAVRRLPGAPSEPAPAGWEEITGEDRALPPVEPRGWWSDRWQAATGAALAHVAAASGGRPVAVVDPQAAPYLERALAALLPGGEPERRLALAGPGLGVPDAELLLVPLHPQSGEVWAPPGGGGEAVLVPLAAEVWAWLVSPGERSRLPVVGGLPEGVERDDPLPLRPVWVFEPSRQVFREVLAWMPAVREPWLRAVFDRAWRSPWMA</sequence>
<name>A0ABP9EMH4_9ACTN</name>
<reference evidence="3" key="1">
    <citation type="journal article" date="2019" name="Int. J. Syst. Evol. Microbiol.">
        <title>The Global Catalogue of Microorganisms (GCM) 10K type strain sequencing project: providing services to taxonomists for standard genome sequencing and annotation.</title>
        <authorList>
            <consortium name="The Broad Institute Genomics Platform"/>
            <consortium name="The Broad Institute Genome Sequencing Center for Infectious Disease"/>
            <person name="Wu L."/>
            <person name="Ma J."/>
        </authorList>
    </citation>
    <scope>NUCLEOTIDE SEQUENCE [LARGE SCALE GENOMIC DNA]</scope>
    <source>
        <strain evidence="3">JCM 13006</strain>
    </source>
</reference>
<gene>
    <name evidence="2" type="ORF">GCM10023235_68940</name>
</gene>
<proteinExistence type="predicted"/>
<keyword evidence="3" id="KW-1185">Reference proteome</keyword>
<dbReference type="Proteomes" id="UP001501752">
    <property type="component" value="Unassembled WGS sequence"/>
</dbReference>
<accession>A0ABP9EMH4</accession>
<evidence type="ECO:0000256" key="1">
    <source>
        <dbReference type="SAM" id="MobiDB-lite"/>
    </source>
</evidence>
<comment type="caution">
    <text evidence="2">The sequence shown here is derived from an EMBL/GenBank/DDBJ whole genome shotgun (WGS) entry which is preliminary data.</text>
</comment>
<evidence type="ECO:0000313" key="2">
    <source>
        <dbReference type="EMBL" id="GAA4878985.1"/>
    </source>
</evidence>
<feature type="region of interest" description="Disordered" evidence="1">
    <location>
        <begin position="150"/>
        <end position="171"/>
    </location>
</feature>
<organism evidence="2 3">
    <name type="scientific">Kitasatospora terrestris</name>
    <dbReference type="NCBI Taxonomy" id="258051"/>
    <lineage>
        <taxon>Bacteria</taxon>
        <taxon>Bacillati</taxon>
        <taxon>Actinomycetota</taxon>
        <taxon>Actinomycetes</taxon>
        <taxon>Kitasatosporales</taxon>
        <taxon>Streptomycetaceae</taxon>
        <taxon>Kitasatospora</taxon>
    </lineage>
</organism>
<dbReference type="EMBL" id="BAABIS010000001">
    <property type="protein sequence ID" value="GAA4878985.1"/>
    <property type="molecule type" value="Genomic_DNA"/>
</dbReference>